<dbReference type="EMBL" id="UYYA01004468">
    <property type="protein sequence ID" value="VDM62006.1"/>
    <property type="molecule type" value="Genomic_DNA"/>
</dbReference>
<evidence type="ECO:0000313" key="9">
    <source>
        <dbReference type="Proteomes" id="UP000267027"/>
    </source>
</evidence>
<dbReference type="EC" id="3.1.1.-" evidence="7"/>
<organism evidence="10">
    <name type="scientific">Angiostrongylus costaricensis</name>
    <name type="common">Nematode worm</name>
    <dbReference type="NCBI Taxonomy" id="334426"/>
    <lineage>
        <taxon>Eukaryota</taxon>
        <taxon>Metazoa</taxon>
        <taxon>Ecdysozoa</taxon>
        <taxon>Nematoda</taxon>
        <taxon>Chromadorea</taxon>
        <taxon>Rhabditida</taxon>
        <taxon>Rhabditina</taxon>
        <taxon>Rhabditomorpha</taxon>
        <taxon>Strongyloidea</taxon>
        <taxon>Metastrongylidae</taxon>
        <taxon>Angiostrongylus</taxon>
    </lineage>
</organism>
<dbReference type="Gene3D" id="3.60.60.30">
    <property type="match status" value="1"/>
</dbReference>
<dbReference type="GO" id="GO:0009395">
    <property type="term" value="P:phospholipid catabolic process"/>
    <property type="evidence" value="ECO:0007669"/>
    <property type="project" value="TreeGrafter"/>
</dbReference>
<evidence type="ECO:0000256" key="3">
    <source>
        <dbReference type="ARBA" id="ARBA00022801"/>
    </source>
</evidence>
<evidence type="ECO:0000256" key="7">
    <source>
        <dbReference type="RuleBase" id="RU364138"/>
    </source>
</evidence>
<dbReference type="Pfam" id="PF04916">
    <property type="entry name" value="Phospholip_B"/>
    <property type="match status" value="1"/>
</dbReference>
<dbReference type="OMA" id="ISQVTMS"/>
<dbReference type="PANTHER" id="PTHR12370">
    <property type="entry name" value="PHOSPHOLIPASE B-RELATED"/>
    <property type="match status" value="1"/>
</dbReference>
<dbReference type="WBParaSite" id="ACOC_0001042001-mRNA-1">
    <property type="protein sequence ID" value="ACOC_0001042001-mRNA-1"/>
    <property type="gene ID" value="ACOC_0001042001"/>
</dbReference>
<proteinExistence type="inferred from homology"/>
<evidence type="ECO:0000313" key="8">
    <source>
        <dbReference type="EMBL" id="VDM62006.1"/>
    </source>
</evidence>
<dbReference type="PANTHER" id="PTHR12370:SF7">
    <property type="entry name" value="PHOSPHOLIPASE B-LIKE 2-RELATED"/>
    <property type="match status" value="1"/>
</dbReference>
<name>A0A158PKR1_ANGCS</name>
<keyword evidence="6" id="KW-0325">Glycoprotein</keyword>
<gene>
    <name evidence="8" type="ORF">ACOC_LOCUS10421</name>
</gene>
<evidence type="ECO:0000256" key="2">
    <source>
        <dbReference type="ARBA" id="ARBA00022729"/>
    </source>
</evidence>
<evidence type="ECO:0000313" key="10">
    <source>
        <dbReference type="WBParaSite" id="ACOC_0001042001-mRNA-1"/>
    </source>
</evidence>
<keyword evidence="4 7" id="KW-0442">Lipid degradation</keyword>
<evidence type="ECO:0000256" key="6">
    <source>
        <dbReference type="ARBA" id="ARBA00023180"/>
    </source>
</evidence>
<keyword evidence="9" id="KW-1185">Reference proteome</keyword>
<keyword evidence="5 7" id="KW-0443">Lipid metabolism</keyword>
<sequence>MQCSSSIINPLGFDCRQQVAAAKWRNSVNTTGWTFLEIETQSRFDPELQAYAAGYLEGLQSRVVLHYHIQNTIMNYCNNFTQYCNRMTDFLNENQNFIKKKLGTTDRDDKYWSAVNRTYYQLTGLIDGYEGRPIKPEITFEIHPILLMNWNGDFYDLEKKLNKTRDPVTDLLGGRCSGLIKIAPNNADLFVSQVTMSGYQNMLRVLKLYKFGYERKFFPGYTTSMASYPGLLYSSDDFALMSSGLAVIETTISVFDVSLFNNTKPIGQLPTWIRAIVANQMARDAREWCELYARYNSGTYNNQWVVVDYNKFTPNKPLPKHGLMYNLEQMPWQKMNGKYLSMKVYTIDFSGSVVYQDMTWFLEKYSYFPSYNIPYFKKITRMSGFINQGKKLGDWFVWGKSPRARIFERDHHTVIDIDSLTRLMRYNNYKEEEFSKCKCNPPYSAEAAISARGDLNPANGTYEFPGQGHVNHGALDYKGTNFSMMKNLEFRAQGGPTWGFVPAFKWSTSDFVR</sequence>
<accession>A0A158PKR1</accession>
<comment type="function">
    <text evidence="7">Putative phospholipase.</text>
</comment>
<keyword evidence="3 7" id="KW-0378">Hydrolase</keyword>
<reference evidence="10" key="1">
    <citation type="submission" date="2016-04" db="UniProtKB">
        <authorList>
            <consortium name="WormBaseParasite"/>
        </authorList>
    </citation>
    <scope>IDENTIFICATION</scope>
</reference>
<evidence type="ECO:0000256" key="4">
    <source>
        <dbReference type="ARBA" id="ARBA00022963"/>
    </source>
</evidence>
<dbReference type="OrthoDB" id="443524at2759"/>
<dbReference type="AlphaFoldDB" id="A0A158PKR1"/>
<evidence type="ECO:0000256" key="1">
    <source>
        <dbReference type="ARBA" id="ARBA00007835"/>
    </source>
</evidence>
<dbReference type="Proteomes" id="UP000267027">
    <property type="component" value="Unassembled WGS sequence"/>
</dbReference>
<comment type="similarity">
    <text evidence="1 7">Belongs to the phospholipase B-like family.</text>
</comment>
<dbReference type="GO" id="GO:0005576">
    <property type="term" value="C:extracellular region"/>
    <property type="evidence" value="ECO:0007669"/>
    <property type="project" value="TreeGrafter"/>
</dbReference>
<dbReference type="GO" id="GO:0004620">
    <property type="term" value="F:phospholipase activity"/>
    <property type="evidence" value="ECO:0007669"/>
    <property type="project" value="InterPro"/>
</dbReference>
<keyword evidence="2" id="KW-0732">Signal</keyword>
<evidence type="ECO:0000256" key="5">
    <source>
        <dbReference type="ARBA" id="ARBA00023098"/>
    </source>
</evidence>
<dbReference type="InterPro" id="IPR007000">
    <property type="entry name" value="PLipase_B-like"/>
</dbReference>
<protein>
    <recommendedName>
        <fullName evidence="7">Phospholipase B-like</fullName>
        <ecNumber evidence="7">3.1.1.-</ecNumber>
    </recommendedName>
</protein>
<reference evidence="8 9" key="2">
    <citation type="submission" date="2018-11" db="EMBL/GenBank/DDBJ databases">
        <authorList>
            <consortium name="Pathogen Informatics"/>
        </authorList>
    </citation>
    <scope>NUCLEOTIDE SEQUENCE [LARGE SCALE GENOMIC DNA]</scope>
    <source>
        <strain evidence="8 9">Costa Rica</strain>
    </source>
</reference>